<comment type="caution">
    <text evidence="1">The sequence shown here is derived from an EMBL/GenBank/DDBJ whole genome shotgun (WGS) entry which is preliminary data.</text>
</comment>
<reference evidence="1 2" key="1">
    <citation type="submission" date="2018-07" db="EMBL/GenBank/DDBJ databases">
        <title>Whole genome Sequencing of Pseudoxanthomonas gei KCTC 32298 (T).</title>
        <authorList>
            <person name="Kumar S."/>
            <person name="Bansal K."/>
            <person name="Kaur A."/>
            <person name="Patil P."/>
            <person name="Sharma S."/>
            <person name="Patil P.B."/>
        </authorList>
    </citation>
    <scope>NUCLEOTIDE SEQUENCE [LARGE SCALE GENOMIC DNA]</scope>
    <source>
        <strain evidence="1 2">KCTC 32298</strain>
    </source>
</reference>
<sequence length="78" mass="8797">MELQEVAAVERVLFTISPCYNGWQVRDELRNRDWFEELEQAVASASTLAQLRHSLTGRATGVLVQVGEDVAVMRVRHG</sequence>
<evidence type="ECO:0000313" key="1">
    <source>
        <dbReference type="EMBL" id="NDK38512.1"/>
    </source>
</evidence>
<dbReference type="Proteomes" id="UP001429354">
    <property type="component" value="Unassembled WGS sequence"/>
</dbReference>
<keyword evidence="2" id="KW-1185">Reference proteome</keyword>
<name>A0ABX0AD28_9GAMM</name>
<accession>A0ABX0AD28</accession>
<proteinExistence type="predicted"/>
<gene>
    <name evidence="1" type="ORF">DT603_06605</name>
</gene>
<organism evidence="1 2">
    <name type="scientific">Pseudoxanthomonas gei</name>
    <dbReference type="NCBI Taxonomy" id="1383030"/>
    <lineage>
        <taxon>Bacteria</taxon>
        <taxon>Pseudomonadati</taxon>
        <taxon>Pseudomonadota</taxon>
        <taxon>Gammaproteobacteria</taxon>
        <taxon>Lysobacterales</taxon>
        <taxon>Lysobacteraceae</taxon>
        <taxon>Pseudoxanthomonas</taxon>
    </lineage>
</organism>
<protein>
    <submittedName>
        <fullName evidence="1">Uncharacterized protein</fullName>
    </submittedName>
</protein>
<dbReference type="EMBL" id="QOVG01000003">
    <property type="protein sequence ID" value="NDK38512.1"/>
    <property type="molecule type" value="Genomic_DNA"/>
</dbReference>
<evidence type="ECO:0000313" key="2">
    <source>
        <dbReference type="Proteomes" id="UP001429354"/>
    </source>
</evidence>